<dbReference type="EMBL" id="JAUJYO010000006">
    <property type="protein sequence ID" value="KAK1313612.1"/>
    <property type="molecule type" value="Genomic_DNA"/>
</dbReference>
<feature type="compositionally biased region" description="Basic residues" evidence="1">
    <location>
        <begin position="68"/>
        <end position="81"/>
    </location>
</feature>
<gene>
    <name evidence="3" type="ORF">QJS10_CPA06g01804</name>
</gene>
<keyword evidence="4" id="KW-1185">Reference proteome</keyword>
<dbReference type="PANTHER" id="PTHR48436">
    <property type="entry name" value="2, PUTATIVE-RELATED"/>
    <property type="match status" value="1"/>
</dbReference>
<dbReference type="Proteomes" id="UP001180020">
    <property type="component" value="Unassembled WGS sequence"/>
</dbReference>
<sequence length="368" mass="41016">MANNNNSQRMEGEEQEALFQAYSCNLNLYYVQSPSTTSHANSTDCGRHPDSSILSPLYIPTTTTTSTNHHHHQHKSHHKKTTIREAASTLSRYSSSRASSDSFLHLKKVDYDFGPGGLEVGKERCGGGGDGGGVGECEERGGWWRFFSLDYSSSCFCVAFQIWWRLLVSVGVALLVFLLATKPPLPKMDTQIVGIRQFDLTEGIDDSGISTKILTFNCSLEMKIDNLSKLYGLHLQSPEMTVAFGHHIFAASKGEDVYIDRNTLSTVPIHLSMRDQAMYGAGRDMEDKLESEQGLPLLVHVSSSSSYHIVWALSDQNFIIMLSVSWSWMMLMTLGIIHRSSTAPAQPVHIIHDVVSCVKKKKGRIYKY</sequence>
<dbReference type="AlphaFoldDB" id="A0AAV9ENE9"/>
<dbReference type="InterPro" id="IPR055276">
    <property type="entry name" value="NHL41-like"/>
</dbReference>
<protein>
    <submittedName>
        <fullName evidence="3">Uncharacterized protein</fullName>
    </submittedName>
</protein>
<reference evidence="3" key="1">
    <citation type="journal article" date="2023" name="Nat. Commun.">
        <title>Diploid and tetraploid genomes of Acorus and the evolution of monocots.</title>
        <authorList>
            <person name="Ma L."/>
            <person name="Liu K.W."/>
            <person name="Li Z."/>
            <person name="Hsiao Y.Y."/>
            <person name="Qi Y."/>
            <person name="Fu T."/>
            <person name="Tang G.D."/>
            <person name="Zhang D."/>
            <person name="Sun W.H."/>
            <person name="Liu D.K."/>
            <person name="Li Y."/>
            <person name="Chen G.Z."/>
            <person name="Liu X.D."/>
            <person name="Liao X.Y."/>
            <person name="Jiang Y.T."/>
            <person name="Yu X."/>
            <person name="Hao Y."/>
            <person name="Huang J."/>
            <person name="Zhao X.W."/>
            <person name="Ke S."/>
            <person name="Chen Y.Y."/>
            <person name="Wu W.L."/>
            <person name="Hsu J.L."/>
            <person name="Lin Y.F."/>
            <person name="Huang M.D."/>
            <person name="Li C.Y."/>
            <person name="Huang L."/>
            <person name="Wang Z.W."/>
            <person name="Zhao X."/>
            <person name="Zhong W.Y."/>
            <person name="Peng D.H."/>
            <person name="Ahmad S."/>
            <person name="Lan S."/>
            <person name="Zhang J.S."/>
            <person name="Tsai W.C."/>
            <person name="Van de Peer Y."/>
            <person name="Liu Z.J."/>
        </authorList>
    </citation>
    <scope>NUCLEOTIDE SEQUENCE</scope>
    <source>
        <strain evidence="3">CP</strain>
    </source>
</reference>
<evidence type="ECO:0000256" key="2">
    <source>
        <dbReference type="SAM" id="Phobius"/>
    </source>
</evidence>
<feature type="region of interest" description="Disordered" evidence="1">
    <location>
        <begin position="37"/>
        <end position="81"/>
    </location>
</feature>
<reference evidence="3" key="2">
    <citation type="submission" date="2023-06" db="EMBL/GenBank/DDBJ databases">
        <authorList>
            <person name="Ma L."/>
            <person name="Liu K.-W."/>
            <person name="Li Z."/>
            <person name="Hsiao Y.-Y."/>
            <person name="Qi Y."/>
            <person name="Fu T."/>
            <person name="Tang G."/>
            <person name="Zhang D."/>
            <person name="Sun W.-H."/>
            <person name="Liu D.-K."/>
            <person name="Li Y."/>
            <person name="Chen G.-Z."/>
            <person name="Liu X.-D."/>
            <person name="Liao X.-Y."/>
            <person name="Jiang Y.-T."/>
            <person name="Yu X."/>
            <person name="Hao Y."/>
            <person name="Huang J."/>
            <person name="Zhao X.-W."/>
            <person name="Ke S."/>
            <person name="Chen Y.-Y."/>
            <person name="Wu W.-L."/>
            <person name="Hsu J.-L."/>
            <person name="Lin Y.-F."/>
            <person name="Huang M.-D."/>
            <person name="Li C.-Y."/>
            <person name="Huang L."/>
            <person name="Wang Z.-W."/>
            <person name="Zhao X."/>
            <person name="Zhong W.-Y."/>
            <person name="Peng D.-H."/>
            <person name="Ahmad S."/>
            <person name="Lan S."/>
            <person name="Zhang J.-S."/>
            <person name="Tsai W.-C."/>
            <person name="Van De Peer Y."/>
            <person name="Liu Z.-J."/>
        </authorList>
    </citation>
    <scope>NUCLEOTIDE SEQUENCE</scope>
    <source>
        <strain evidence="3">CP</strain>
        <tissue evidence="3">Leaves</tissue>
    </source>
</reference>
<evidence type="ECO:0000256" key="1">
    <source>
        <dbReference type="SAM" id="MobiDB-lite"/>
    </source>
</evidence>
<accession>A0AAV9ENE9</accession>
<name>A0AAV9ENE9_ACOCL</name>
<keyword evidence="2" id="KW-0472">Membrane</keyword>
<dbReference type="PANTHER" id="PTHR48436:SF1">
    <property type="entry name" value="2, PUTATIVE-RELATED"/>
    <property type="match status" value="1"/>
</dbReference>
<keyword evidence="2" id="KW-1133">Transmembrane helix</keyword>
<proteinExistence type="predicted"/>
<feature type="transmembrane region" description="Helical" evidence="2">
    <location>
        <begin position="162"/>
        <end position="180"/>
    </location>
</feature>
<organism evidence="3 4">
    <name type="scientific">Acorus calamus</name>
    <name type="common">Sweet flag</name>
    <dbReference type="NCBI Taxonomy" id="4465"/>
    <lineage>
        <taxon>Eukaryota</taxon>
        <taxon>Viridiplantae</taxon>
        <taxon>Streptophyta</taxon>
        <taxon>Embryophyta</taxon>
        <taxon>Tracheophyta</taxon>
        <taxon>Spermatophyta</taxon>
        <taxon>Magnoliopsida</taxon>
        <taxon>Liliopsida</taxon>
        <taxon>Acoraceae</taxon>
        <taxon>Acorus</taxon>
    </lineage>
</organism>
<keyword evidence="2" id="KW-0812">Transmembrane</keyword>
<evidence type="ECO:0000313" key="3">
    <source>
        <dbReference type="EMBL" id="KAK1313612.1"/>
    </source>
</evidence>
<comment type="caution">
    <text evidence="3">The sequence shown here is derived from an EMBL/GenBank/DDBJ whole genome shotgun (WGS) entry which is preliminary data.</text>
</comment>
<evidence type="ECO:0000313" key="4">
    <source>
        <dbReference type="Proteomes" id="UP001180020"/>
    </source>
</evidence>